<keyword evidence="2" id="KW-1185">Reference proteome</keyword>
<sequence length="47" mass="5291">MMTGSYITRVEQASSRCSVLQLALKNREIYSETESSYEVRIDSSGLT</sequence>
<dbReference type="EMBL" id="AGUE01000200">
    <property type="protein sequence ID" value="EHK97267.1"/>
    <property type="molecule type" value="Genomic_DNA"/>
</dbReference>
<dbReference type="Proteomes" id="UP000005446">
    <property type="component" value="Unassembled WGS sequence"/>
</dbReference>
<gene>
    <name evidence="1" type="ORF">M7I_6997</name>
</gene>
<evidence type="ECO:0000313" key="1">
    <source>
        <dbReference type="EMBL" id="EHK97267.1"/>
    </source>
</evidence>
<name>H0EW21_GLAL7</name>
<evidence type="ECO:0000313" key="2">
    <source>
        <dbReference type="Proteomes" id="UP000005446"/>
    </source>
</evidence>
<organism evidence="1 2">
    <name type="scientific">Glarea lozoyensis (strain ATCC 74030 / MF5533)</name>
    <dbReference type="NCBI Taxonomy" id="1104152"/>
    <lineage>
        <taxon>Eukaryota</taxon>
        <taxon>Fungi</taxon>
        <taxon>Dikarya</taxon>
        <taxon>Ascomycota</taxon>
        <taxon>Pezizomycotina</taxon>
        <taxon>Leotiomycetes</taxon>
        <taxon>Helotiales</taxon>
        <taxon>Helotiaceae</taxon>
        <taxon>Glarea</taxon>
    </lineage>
</organism>
<proteinExistence type="predicted"/>
<protein>
    <submittedName>
        <fullName evidence="1">Uncharacterized protein</fullName>
    </submittedName>
</protein>
<accession>H0EW21</accession>
<reference evidence="1 2" key="1">
    <citation type="journal article" date="2012" name="Eukaryot. Cell">
        <title>Genome sequence of the fungus Glarea lozoyensis: the first genome sequence of a species from the Helotiaceae family.</title>
        <authorList>
            <person name="Youssar L."/>
            <person name="Gruening B.A."/>
            <person name="Erxleben A."/>
            <person name="Guenther S."/>
            <person name="Huettel W."/>
        </authorList>
    </citation>
    <scope>NUCLEOTIDE SEQUENCE [LARGE SCALE GENOMIC DNA]</scope>
    <source>
        <strain evidence="2">ATCC 74030 / MF5533</strain>
    </source>
</reference>
<dbReference type="InParanoid" id="H0EW21"/>
<dbReference type="HOGENOM" id="CLU_3175502_0_0_1"/>
<comment type="caution">
    <text evidence="1">The sequence shown here is derived from an EMBL/GenBank/DDBJ whole genome shotgun (WGS) entry which is preliminary data.</text>
</comment>
<dbReference type="AlphaFoldDB" id="H0EW21"/>